<dbReference type="Gene3D" id="3.20.20.240">
    <property type="entry name" value="Methylmalonyl-CoA mutase"/>
    <property type="match status" value="2"/>
</dbReference>
<sequence length="372" mass="42346">MNSVNLFNEFSETTKNEWKDVAVKSLKGGDYERICWYPEKEDFFVEPIYTAEERSSLKGLLQTVYQQDNAWDNCQHVDVLHFGEANKKALEALSNGADSVTFDLSAFVLEDFDLPVLLNDILLQHCKVNFIIKEELMGFLKCYQELVKARQVSFDQIRGTVRSLFSDSDEIALGIQTSVFPSLKLNIIGNLDEIKVTKRISELIDVLVERINYFTEKGIAVEDIFKHTEYVLDVKNNYFFELAGLRALRFLHSKVGEKVGVQHPELLEARIHTFTSLNQVNEGADLNHNLLSNTTQAMSAILGGCTTLSVKPHVWGKQEVTPFSERIARNVSNILKKEAYLDRVEDPAAGSYYIESLTEKIAKSAWEQFQVK</sequence>
<comment type="caution">
    <text evidence="2">The sequence shown here is derived from an EMBL/GenBank/DDBJ whole genome shotgun (WGS) entry which is preliminary data.</text>
</comment>
<evidence type="ECO:0000259" key="1">
    <source>
        <dbReference type="Pfam" id="PF01642"/>
    </source>
</evidence>
<reference evidence="3" key="1">
    <citation type="journal article" date="2019" name="Int. J. Syst. Evol. Microbiol.">
        <title>The Global Catalogue of Microorganisms (GCM) 10K type strain sequencing project: providing services to taxonomists for standard genome sequencing and annotation.</title>
        <authorList>
            <consortium name="The Broad Institute Genomics Platform"/>
            <consortium name="The Broad Institute Genome Sequencing Center for Infectious Disease"/>
            <person name="Wu L."/>
            <person name="Ma J."/>
        </authorList>
    </citation>
    <scope>NUCLEOTIDE SEQUENCE [LARGE SCALE GENOMIC DNA]</scope>
    <source>
        <strain evidence="3">JCM 18326</strain>
    </source>
</reference>
<dbReference type="PANTHER" id="PTHR48101">
    <property type="entry name" value="METHYLMALONYL-COA MUTASE, MITOCHONDRIAL-RELATED"/>
    <property type="match status" value="1"/>
</dbReference>
<keyword evidence="3" id="KW-1185">Reference proteome</keyword>
<dbReference type="InterPro" id="IPR016176">
    <property type="entry name" value="Cbl-dep_enz_cat"/>
</dbReference>
<name>A0ABP9D816_9BACT</name>
<protein>
    <recommendedName>
        <fullName evidence="1">Methylmalonyl-CoA mutase alpha/beta chain catalytic domain-containing protein</fullName>
    </recommendedName>
</protein>
<evidence type="ECO:0000313" key="3">
    <source>
        <dbReference type="Proteomes" id="UP001500298"/>
    </source>
</evidence>
<evidence type="ECO:0000313" key="2">
    <source>
        <dbReference type="EMBL" id="GAA4833331.1"/>
    </source>
</evidence>
<dbReference type="PANTHER" id="PTHR48101:SF1">
    <property type="entry name" value="METHYLMALONYL-COA MUTASE, LARGE SUBUNIT"/>
    <property type="match status" value="1"/>
</dbReference>
<dbReference type="InterPro" id="IPR006099">
    <property type="entry name" value="MeMalonylCoA_mutase_a/b_cat"/>
</dbReference>
<dbReference type="Pfam" id="PF01642">
    <property type="entry name" value="MM_CoA_mutase"/>
    <property type="match status" value="1"/>
</dbReference>
<feature type="domain" description="Methylmalonyl-CoA mutase alpha/beta chain catalytic" evidence="1">
    <location>
        <begin position="211"/>
        <end position="370"/>
    </location>
</feature>
<dbReference type="SUPFAM" id="SSF51703">
    <property type="entry name" value="Cobalamin (vitamin B12)-dependent enzymes"/>
    <property type="match status" value="1"/>
</dbReference>
<organism evidence="2 3">
    <name type="scientific">Algivirga pacifica</name>
    <dbReference type="NCBI Taxonomy" id="1162670"/>
    <lineage>
        <taxon>Bacteria</taxon>
        <taxon>Pseudomonadati</taxon>
        <taxon>Bacteroidota</taxon>
        <taxon>Cytophagia</taxon>
        <taxon>Cytophagales</taxon>
        <taxon>Flammeovirgaceae</taxon>
        <taxon>Algivirga</taxon>
    </lineage>
</organism>
<proteinExistence type="predicted"/>
<dbReference type="EMBL" id="BAABJX010000028">
    <property type="protein sequence ID" value="GAA4833331.1"/>
    <property type="molecule type" value="Genomic_DNA"/>
</dbReference>
<accession>A0ABP9D816</accession>
<dbReference type="Proteomes" id="UP001500298">
    <property type="component" value="Unassembled WGS sequence"/>
</dbReference>
<gene>
    <name evidence="2" type="ORF">GCM10023331_18220</name>
</gene>
<dbReference type="RefSeq" id="WP_345371138.1">
    <property type="nucleotide sequence ID" value="NZ_BAABJX010000028.1"/>
</dbReference>